<dbReference type="GO" id="GO:0006355">
    <property type="term" value="P:regulation of DNA-templated transcription"/>
    <property type="evidence" value="ECO:0007669"/>
    <property type="project" value="InterPro"/>
</dbReference>
<dbReference type="SUPFAM" id="SSF46894">
    <property type="entry name" value="C-terminal effector domain of the bipartite response regulators"/>
    <property type="match status" value="1"/>
</dbReference>
<dbReference type="GO" id="GO:0003677">
    <property type="term" value="F:DNA binding"/>
    <property type="evidence" value="ECO:0007669"/>
    <property type="project" value="UniProtKB-KW"/>
</dbReference>
<keyword evidence="5" id="KW-1185">Reference proteome</keyword>
<dbReference type="Gene3D" id="3.40.50.2300">
    <property type="match status" value="1"/>
</dbReference>
<gene>
    <name evidence="4" type="ORF">HNP49_001079</name>
</gene>
<evidence type="ECO:0000313" key="5">
    <source>
        <dbReference type="Proteomes" id="UP000557193"/>
    </source>
</evidence>
<keyword evidence="1 4" id="KW-0238">DNA-binding</keyword>
<feature type="region of interest" description="Disordered" evidence="2">
    <location>
        <begin position="1"/>
        <end position="21"/>
    </location>
</feature>
<dbReference type="PROSITE" id="PS50043">
    <property type="entry name" value="HTH_LUXR_2"/>
    <property type="match status" value="1"/>
</dbReference>
<evidence type="ECO:0000313" key="4">
    <source>
        <dbReference type="EMBL" id="MBB6340922.1"/>
    </source>
</evidence>
<dbReference type="PRINTS" id="PR00038">
    <property type="entry name" value="HTHLUXR"/>
</dbReference>
<dbReference type="PANTHER" id="PTHR43214">
    <property type="entry name" value="TWO-COMPONENT RESPONSE REGULATOR"/>
    <property type="match status" value="1"/>
</dbReference>
<dbReference type="InterPro" id="IPR036388">
    <property type="entry name" value="WH-like_DNA-bd_sf"/>
</dbReference>
<dbReference type="Gene3D" id="1.10.10.10">
    <property type="entry name" value="Winged helix-like DNA-binding domain superfamily/Winged helix DNA-binding domain"/>
    <property type="match status" value="1"/>
</dbReference>
<evidence type="ECO:0000259" key="3">
    <source>
        <dbReference type="PROSITE" id="PS50043"/>
    </source>
</evidence>
<protein>
    <submittedName>
        <fullName evidence="4">DNA-binding NarL/FixJ family response regulator</fullName>
    </submittedName>
</protein>
<dbReference type="InterPro" id="IPR039420">
    <property type="entry name" value="WalR-like"/>
</dbReference>
<reference evidence="4 5" key="1">
    <citation type="submission" date="2020-08" db="EMBL/GenBank/DDBJ databases">
        <title>Functional genomics of gut bacteria from endangered species of beetles.</title>
        <authorList>
            <person name="Carlos-Shanley C."/>
        </authorList>
    </citation>
    <scope>NUCLEOTIDE SEQUENCE [LARGE SCALE GENOMIC DNA]</scope>
    <source>
        <strain evidence="4 5">S00202</strain>
    </source>
</reference>
<dbReference type="PANTHER" id="PTHR43214:SF38">
    <property type="entry name" value="NITRATE_NITRITE RESPONSE REGULATOR PROTEIN NARL"/>
    <property type="match status" value="1"/>
</dbReference>
<proteinExistence type="predicted"/>
<dbReference type="InterPro" id="IPR000792">
    <property type="entry name" value="Tscrpt_reg_LuxR_C"/>
</dbReference>
<dbReference type="CDD" id="cd06170">
    <property type="entry name" value="LuxR_C_like"/>
    <property type="match status" value="1"/>
</dbReference>
<dbReference type="RefSeq" id="WP_184681317.1">
    <property type="nucleotide sequence ID" value="NZ_JACHLL010000002.1"/>
</dbReference>
<feature type="domain" description="HTH luxR-type" evidence="3">
    <location>
        <begin position="160"/>
        <end position="225"/>
    </location>
</feature>
<dbReference type="EMBL" id="JACHLL010000002">
    <property type="protein sequence ID" value="MBB6340922.1"/>
    <property type="molecule type" value="Genomic_DNA"/>
</dbReference>
<dbReference type="SMART" id="SM00421">
    <property type="entry name" value="HTH_LUXR"/>
    <property type="match status" value="1"/>
</dbReference>
<dbReference type="Proteomes" id="UP000557193">
    <property type="component" value="Unassembled WGS sequence"/>
</dbReference>
<comment type="caution">
    <text evidence="4">The sequence shown here is derived from an EMBL/GenBank/DDBJ whole genome shotgun (WGS) entry which is preliminary data.</text>
</comment>
<dbReference type="Pfam" id="PF00196">
    <property type="entry name" value="GerE"/>
    <property type="match status" value="1"/>
</dbReference>
<name>A0A7X0ER43_9PSED</name>
<dbReference type="AlphaFoldDB" id="A0A7X0ER43"/>
<organism evidence="4 5">
    <name type="scientific">Pseudomonas fluvialis</name>
    <dbReference type="NCBI Taxonomy" id="1793966"/>
    <lineage>
        <taxon>Bacteria</taxon>
        <taxon>Pseudomonadati</taxon>
        <taxon>Pseudomonadota</taxon>
        <taxon>Gammaproteobacteria</taxon>
        <taxon>Pseudomonadales</taxon>
        <taxon>Pseudomonadaceae</taxon>
        <taxon>Pseudomonas</taxon>
    </lineage>
</organism>
<evidence type="ECO:0000256" key="1">
    <source>
        <dbReference type="ARBA" id="ARBA00023125"/>
    </source>
</evidence>
<sequence>MDDSRTTLSRTTGSGAGDSSADSSRALFVIAPRDPATAELHDFLSVNGYALRGEADAILSDMSADSLGLLDLRVLEQGHALPLPAECLLGRGRWLLINAQEPFRDDFLLLNAGVCGVLSFREAPARVLQALELIAQGELWIPRAILAEAFQRQRARHTPQPAALPALTRREWQVLRGLLVAENNREIAARLGVEESTVKRHLYNLFRKVGVRNRLEALNWARTAGLQAGQEFRPANRAC</sequence>
<accession>A0A7X0ER43</accession>
<evidence type="ECO:0000256" key="2">
    <source>
        <dbReference type="SAM" id="MobiDB-lite"/>
    </source>
</evidence>
<dbReference type="InterPro" id="IPR016032">
    <property type="entry name" value="Sig_transdc_resp-reg_C-effctor"/>
</dbReference>